<feature type="transmembrane region" description="Helical" evidence="7">
    <location>
        <begin position="194"/>
        <end position="216"/>
    </location>
</feature>
<reference evidence="9" key="1">
    <citation type="submission" date="2019-01" db="EMBL/GenBank/DDBJ databases">
        <title>Oenococcus sicerae UCMA17102.</title>
        <authorList>
            <person name="Cousin F.J."/>
            <person name="Le Guellec R."/>
            <person name="Cretenet M."/>
        </authorList>
    </citation>
    <scope>NUCLEOTIDE SEQUENCE</scope>
    <source>
        <strain evidence="9">UCMA17102</strain>
    </source>
</reference>
<dbReference type="PANTHER" id="PTHR30193">
    <property type="entry name" value="ABC TRANSPORTER PERMEASE PROTEIN"/>
    <property type="match status" value="1"/>
</dbReference>
<sequence length="287" mass="32419">MFAKKYDYWLFVLPSLLLIGIVIIIPFLIGIYYSFTNSNGISATWIGLKNYILLFNDANFLQSCALTLSFSLLSIVGINLIALSFALLVTHRNNRLNRLLRTIFFIPNLIGGILLGFIWQFIFVQVFGAIGSQLHLSFFNGWLSSPTTGLWGLVILFWWQMSGYVMLIYIAFLNAIPISTIESAQLDGANEGQIFWHIRLPQLAPAFTISLFLTLANSFKLYEQNLALTNGGPYRSTEMISMNIYNTAFVNYQQGYAQAAGILLFIFVALVSFGQLYFSRKGEKNED</sequence>
<dbReference type="AlphaFoldDB" id="A0AAJ1RB69"/>
<feature type="transmembrane region" description="Helical" evidence="7">
    <location>
        <begin position="256"/>
        <end position="278"/>
    </location>
</feature>
<dbReference type="PROSITE" id="PS50928">
    <property type="entry name" value="ABC_TM1"/>
    <property type="match status" value="1"/>
</dbReference>
<evidence type="ECO:0000256" key="4">
    <source>
        <dbReference type="ARBA" id="ARBA00022692"/>
    </source>
</evidence>
<dbReference type="InterPro" id="IPR035906">
    <property type="entry name" value="MetI-like_sf"/>
</dbReference>
<evidence type="ECO:0000313" key="9">
    <source>
        <dbReference type="EMBL" id="MDN6900575.1"/>
    </source>
</evidence>
<evidence type="ECO:0000256" key="5">
    <source>
        <dbReference type="ARBA" id="ARBA00022989"/>
    </source>
</evidence>
<dbReference type="SUPFAM" id="SSF161098">
    <property type="entry name" value="MetI-like"/>
    <property type="match status" value="1"/>
</dbReference>
<evidence type="ECO:0000256" key="6">
    <source>
        <dbReference type="ARBA" id="ARBA00023136"/>
    </source>
</evidence>
<gene>
    <name evidence="9" type="ORF">EVC35_06105</name>
</gene>
<comment type="caution">
    <text evidence="9">The sequence shown here is derived from an EMBL/GenBank/DDBJ whole genome shotgun (WGS) entry which is preliminary data.</text>
</comment>
<evidence type="ECO:0000313" key="10">
    <source>
        <dbReference type="Proteomes" id="UP001167919"/>
    </source>
</evidence>
<dbReference type="Gene3D" id="1.10.3720.10">
    <property type="entry name" value="MetI-like"/>
    <property type="match status" value="1"/>
</dbReference>
<organism evidence="9 10">
    <name type="scientific">Oenococcus sicerae</name>
    <dbReference type="NCBI Taxonomy" id="2203724"/>
    <lineage>
        <taxon>Bacteria</taxon>
        <taxon>Bacillati</taxon>
        <taxon>Bacillota</taxon>
        <taxon>Bacilli</taxon>
        <taxon>Lactobacillales</taxon>
        <taxon>Lactobacillaceae</taxon>
        <taxon>Oenococcus</taxon>
    </lineage>
</organism>
<comment type="similarity">
    <text evidence="7">Belongs to the binding-protein-dependent transport system permease family.</text>
</comment>
<evidence type="ECO:0000256" key="3">
    <source>
        <dbReference type="ARBA" id="ARBA00022475"/>
    </source>
</evidence>
<dbReference type="RefSeq" id="WP_301711397.1">
    <property type="nucleotide sequence ID" value="NZ_SDWY01000003.1"/>
</dbReference>
<dbReference type="EMBL" id="SDWY01000003">
    <property type="protein sequence ID" value="MDN6900575.1"/>
    <property type="molecule type" value="Genomic_DNA"/>
</dbReference>
<dbReference type="InterPro" id="IPR051393">
    <property type="entry name" value="ABC_transporter_permease"/>
</dbReference>
<accession>A0AAJ1RB69</accession>
<evidence type="ECO:0000256" key="7">
    <source>
        <dbReference type="RuleBase" id="RU363032"/>
    </source>
</evidence>
<comment type="subcellular location">
    <subcellularLocation>
        <location evidence="1 7">Cell membrane</location>
        <topology evidence="1 7">Multi-pass membrane protein</topology>
    </subcellularLocation>
</comment>
<proteinExistence type="inferred from homology"/>
<dbReference type="Proteomes" id="UP001167919">
    <property type="component" value="Unassembled WGS sequence"/>
</dbReference>
<feature type="transmembrane region" description="Helical" evidence="7">
    <location>
        <begin position="150"/>
        <end position="173"/>
    </location>
</feature>
<dbReference type="PANTHER" id="PTHR30193:SF37">
    <property type="entry name" value="INNER MEMBRANE ABC TRANSPORTER PERMEASE PROTEIN YCJO"/>
    <property type="match status" value="1"/>
</dbReference>
<protein>
    <submittedName>
        <fullName evidence="9">Sugar ABC transporter permease</fullName>
    </submittedName>
</protein>
<feature type="transmembrane region" description="Helical" evidence="7">
    <location>
        <begin position="60"/>
        <end position="90"/>
    </location>
</feature>
<keyword evidence="2 7" id="KW-0813">Transport</keyword>
<keyword evidence="5 7" id="KW-1133">Transmembrane helix</keyword>
<keyword evidence="4 7" id="KW-0812">Transmembrane</keyword>
<evidence type="ECO:0000259" key="8">
    <source>
        <dbReference type="PROSITE" id="PS50928"/>
    </source>
</evidence>
<feature type="transmembrane region" description="Helical" evidence="7">
    <location>
        <begin position="12"/>
        <end position="35"/>
    </location>
</feature>
<keyword evidence="6 7" id="KW-0472">Membrane</keyword>
<evidence type="ECO:0000256" key="1">
    <source>
        <dbReference type="ARBA" id="ARBA00004651"/>
    </source>
</evidence>
<dbReference type="GO" id="GO:0005886">
    <property type="term" value="C:plasma membrane"/>
    <property type="evidence" value="ECO:0007669"/>
    <property type="project" value="UniProtKB-SubCell"/>
</dbReference>
<dbReference type="CDD" id="cd06261">
    <property type="entry name" value="TM_PBP2"/>
    <property type="match status" value="1"/>
</dbReference>
<feature type="transmembrane region" description="Helical" evidence="7">
    <location>
        <begin position="102"/>
        <end position="130"/>
    </location>
</feature>
<evidence type="ECO:0000256" key="2">
    <source>
        <dbReference type="ARBA" id="ARBA00022448"/>
    </source>
</evidence>
<dbReference type="InterPro" id="IPR000515">
    <property type="entry name" value="MetI-like"/>
</dbReference>
<dbReference type="Pfam" id="PF00528">
    <property type="entry name" value="BPD_transp_1"/>
    <property type="match status" value="1"/>
</dbReference>
<dbReference type="GO" id="GO:0055085">
    <property type="term" value="P:transmembrane transport"/>
    <property type="evidence" value="ECO:0007669"/>
    <property type="project" value="InterPro"/>
</dbReference>
<name>A0AAJ1RB69_9LACO</name>
<keyword evidence="3" id="KW-1003">Cell membrane</keyword>
<feature type="domain" description="ABC transmembrane type-1" evidence="8">
    <location>
        <begin position="64"/>
        <end position="275"/>
    </location>
</feature>